<dbReference type="Pfam" id="PF21741">
    <property type="entry name" value="DUF6867"/>
    <property type="match status" value="1"/>
</dbReference>
<feature type="transmembrane region" description="Helical" evidence="1">
    <location>
        <begin position="44"/>
        <end position="63"/>
    </location>
</feature>
<organism evidence="3 4">
    <name type="scientific">Chelatococcus caeni</name>
    <dbReference type="NCBI Taxonomy" id="1348468"/>
    <lineage>
        <taxon>Bacteria</taxon>
        <taxon>Pseudomonadati</taxon>
        <taxon>Pseudomonadota</taxon>
        <taxon>Alphaproteobacteria</taxon>
        <taxon>Hyphomicrobiales</taxon>
        <taxon>Chelatococcaceae</taxon>
        <taxon>Chelatococcus</taxon>
    </lineage>
</organism>
<accession>A0A840C2R0</accession>
<keyword evidence="1" id="KW-1133">Transmembrane helix</keyword>
<feature type="transmembrane region" description="Helical" evidence="1">
    <location>
        <begin position="69"/>
        <end position="90"/>
    </location>
</feature>
<dbReference type="InterPro" id="IPR049201">
    <property type="entry name" value="DUF6867"/>
</dbReference>
<dbReference type="EMBL" id="JACIEN010000003">
    <property type="protein sequence ID" value="MBB4017779.1"/>
    <property type="molecule type" value="Genomic_DNA"/>
</dbReference>
<evidence type="ECO:0000313" key="3">
    <source>
        <dbReference type="EMBL" id="MBB4017779.1"/>
    </source>
</evidence>
<dbReference type="Proteomes" id="UP000577362">
    <property type="component" value="Unassembled WGS sequence"/>
</dbReference>
<keyword evidence="1" id="KW-0472">Membrane</keyword>
<gene>
    <name evidence="3" type="ORF">GGR16_002813</name>
</gene>
<sequence>MQGILYEESSFLLFLLVTCIMGGWAAWMTGRAVALIWAPVWQAVFYLLVLAGGVRFIHFALFHGTLLSLHYYIVDAIVLLVIGLTGFRYTRTRQMTTQYRWLYERTGPLTWREKGSG</sequence>
<reference evidence="3 4" key="1">
    <citation type="submission" date="2020-08" db="EMBL/GenBank/DDBJ databases">
        <title>Genomic Encyclopedia of Type Strains, Phase IV (KMG-IV): sequencing the most valuable type-strain genomes for metagenomic binning, comparative biology and taxonomic classification.</title>
        <authorList>
            <person name="Goeker M."/>
        </authorList>
    </citation>
    <scope>NUCLEOTIDE SEQUENCE [LARGE SCALE GENOMIC DNA]</scope>
    <source>
        <strain evidence="3 4">DSM 103737</strain>
    </source>
</reference>
<feature type="transmembrane region" description="Helical" evidence="1">
    <location>
        <begin position="12"/>
        <end position="37"/>
    </location>
</feature>
<name>A0A840C2R0_9HYPH</name>
<evidence type="ECO:0000313" key="4">
    <source>
        <dbReference type="Proteomes" id="UP000577362"/>
    </source>
</evidence>
<evidence type="ECO:0000256" key="1">
    <source>
        <dbReference type="SAM" id="Phobius"/>
    </source>
</evidence>
<evidence type="ECO:0000259" key="2">
    <source>
        <dbReference type="Pfam" id="PF21741"/>
    </source>
</evidence>
<comment type="caution">
    <text evidence="3">The sequence shown here is derived from an EMBL/GenBank/DDBJ whole genome shotgun (WGS) entry which is preliminary data.</text>
</comment>
<keyword evidence="4" id="KW-1185">Reference proteome</keyword>
<dbReference type="RefSeq" id="WP_019401704.1">
    <property type="nucleotide sequence ID" value="NZ_JACIEN010000003.1"/>
</dbReference>
<protein>
    <recommendedName>
        <fullName evidence="2">DUF6867 domain-containing protein</fullName>
    </recommendedName>
</protein>
<feature type="domain" description="DUF6867" evidence="2">
    <location>
        <begin position="10"/>
        <end position="114"/>
    </location>
</feature>
<dbReference type="AlphaFoldDB" id="A0A840C2R0"/>
<proteinExistence type="predicted"/>
<keyword evidence="1" id="KW-0812">Transmembrane</keyword>